<proteinExistence type="predicted"/>
<dbReference type="GO" id="GO:0004386">
    <property type="term" value="F:helicase activity"/>
    <property type="evidence" value="ECO:0007669"/>
    <property type="project" value="UniProtKB-KW"/>
</dbReference>
<dbReference type="RefSeq" id="WP_152202675.1">
    <property type="nucleotide sequence ID" value="NZ_VUKF01000017.1"/>
</dbReference>
<evidence type="ECO:0000313" key="2">
    <source>
        <dbReference type="EMBL" id="KAE8765345.1"/>
    </source>
</evidence>
<evidence type="ECO:0000259" key="1">
    <source>
        <dbReference type="PROSITE" id="PS51192"/>
    </source>
</evidence>
<dbReference type="PANTHER" id="PTHR42927:SF1">
    <property type="entry name" value="HELICASE SUPERFAMILY 1 AND 2 DOMAIN-CONTAINING PROTEIN"/>
    <property type="match status" value="1"/>
</dbReference>
<sequence>MNATLMNEESLEALIVKQMVDVNWKQGIINPALAVVAPEKQVEVSFSPGYGLDIRQLAAFLQQTQPAIAEAVGLGEAWATENPARTKFLAKLQGEITKSGVVHVLRHGFGHAAVPHINFYYPIPTPGNTMAEALHAANGWVVARQVHYSPVDASRSLDLVAFVNGLPIATFELKNYITKQTVADAVAQYQIDRNPKELLFQPGRCLAHFAVDDKRVKFCAELAGPKSWFLPFDKGYQDGAGNPPNPNGLMTDYLWRQILAPSSLADIIENYAQVTTTKDAKTGRKSQKTIFPRYHQLDVVRRLLADVSTNGAGRRYLIQHSAGSGKSNSIAWLAHQLIEAKHDGTNAVDSVLVVTDRRILDGQIKETIKSFTQVGSTIAHAEHSSDLKNAIEAGKRIIITTVQKFPYIVGSLGAEHRGRKFAVIIDEAHSSQTGKAAAALSGSLSAEGAQGEDESAEDMLLRMVEQKKLPANASYFAFTATPKNKTLELFGEPVPGEVGKRPFHSYTMKQAIQEGFILDVLQGYVPVDSYYKLVKTVEDDPEFDATKASKKLRAYVEGHETAIRKKAEIMVDHFHTQVIGKHKIGGKARAMVVTKTIARAIDYYEAIRDYLVERGSPYKAIVAFSDFERDGKKVTEADYNGFPGKEIPDRIQEDPYRILVVADKYQTGYDEPLLHTMYVDKPLSSVLAVQTLSRLNRARPGKTDTAVLDFANTADEIRSAFEPYYRTTVLAGETDPDKLHDLQSALARAGVYSDEDVDRFVALFLDENVDRSQLDPILDHCAAEYIEQLDEDEQIEFKSQAKAFVRTYSFLSLVLPFSNVGWEKLSIFLGLLIPKLPAPEETDLSAGILETIDMDSYRIEKREEVSIALADAEGELEPVPTGGGGRGIDPELERLSEILNQFNDLFGNINWDDADRIRDRITTEIPERVLADEDYANARANNDPDNAKLAMTAALGKVMQGMLRDETQLFKQFVDNPDFKAWLTDAVFRSTYDRKAA</sequence>
<protein>
    <submittedName>
        <fullName evidence="2">DEAD/DEAH box helicase</fullName>
    </submittedName>
</protein>
<organism evidence="2 3">
    <name type="scientific">Georgenia thermotolerans</name>
    <dbReference type="NCBI Taxonomy" id="527326"/>
    <lineage>
        <taxon>Bacteria</taxon>
        <taxon>Bacillati</taxon>
        <taxon>Actinomycetota</taxon>
        <taxon>Actinomycetes</taxon>
        <taxon>Micrococcales</taxon>
        <taxon>Bogoriellaceae</taxon>
        <taxon>Georgenia</taxon>
    </lineage>
</organism>
<keyword evidence="2" id="KW-0547">Nucleotide-binding</keyword>
<dbReference type="PROSITE" id="PS51192">
    <property type="entry name" value="HELICASE_ATP_BIND_1"/>
    <property type="match status" value="1"/>
</dbReference>
<dbReference type="Gene3D" id="3.90.1570.50">
    <property type="match status" value="1"/>
</dbReference>
<dbReference type="Pfam" id="PF18766">
    <property type="entry name" value="SWI2_SNF2"/>
    <property type="match status" value="1"/>
</dbReference>
<dbReference type="PANTHER" id="PTHR42927">
    <property type="entry name" value="HELICASE SUPERFAMILY 1 AND 2 DOMAIN-CONTAINING PROTEIN"/>
    <property type="match status" value="1"/>
</dbReference>
<dbReference type="InterPro" id="IPR007409">
    <property type="entry name" value="Restrct_endonuc_type1_HsdR_N"/>
</dbReference>
<keyword evidence="2" id="KW-0067">ATP-binding</keyword>
<keyword evidence="2" id="KW-0378">Hydrolase</keyword>
<dbReference type="GO" id="GO:0009307">
    <property type="term" value="P:DNA restriction-modification system"/>
    <property type="evidence" value="ECO:0007669"/>
    <property type="project" value="UniProtKB-KW"/>
</dbReference>
<accession>A0A7J5USA6</accession>
<dbReference type="Proteomes" id="UP000451860">
    <property type="component" value="Unassembled WGS sequence"/>
</dbReference>
<dbReference type="OrthoDB" id="9758243at2"/>
<evidence type="ECO:0000313" key="3">
    <source>
        <dbReference type="Proteomes" id="UP000451860"/>
    </source>
</evidence>
<dbReference type="GO" id="GO:0003677">
    <property type="term" value="F:DNA binding"/>
    <property type="evidence" value="ECO:0007669"/>
    <property type="project" value="UniProtKB-KW"/>
</dbReference>
<gene>
    <name evidence="2" type="ORF">GB883_04070</name>
</gene>
<feature type="domain" description="Helicase ATP-binding" evidence="1">
    <location>
        <begin position="307"/>
        <end position="500"/>
    </location>
</feature>
<dbReference type="Pfam" id="PF04313">
    <property type="entry name" value="HSDR_N"/>
    <property type="match status" value="1"/>
</dbReference>
<comment type="caution">
    <text evidence="2">The sequence shown here is derived from an EMBL/GenBank/DDBJ whole genome shotgun (WGS) entry which is preliminary data.</text>
</comment>
<dbReference type="InterPro" id="IPR027417">
    <property type="entry name" value="P-loop_NTPase"/>
</dbReference>
<dbReference type="EMBL" id="WHJE01000011">
    <property type="protein sequence ID" value="KAE8765345.1"/>
    <property type="molecule type" value="Genomic_DNA"/>
</dbReference>
<dbReference type="InterPro" id="IPR040980">
    <property type="entry name" value="SWI2_SNF2"/>
</dbReference>
<dbReference type="SUPFAM" id="SSF52540">
    <property type="entry name" value="P-loop containing nucleoside triphosphate hydrolases"/>
    <property type="match status" value="1"/>
</dbReference>
<reference evidence="2 3" key="1">
    <citation type="submission" date="2019-10" db="EMBL/GenBank/DDBJ databases">
        <title>Georgenia wutianyii sp. nov. and Georgenia yuyongxinii sp. nov. isolated from plateau pika (Ochotona curzoniae) in the Qinghai-Tibet plateau of China.</title>
        <authorList>
            <person name="Tian Z."/>
        </authorList>
    </citation>
    <scope>NUCLEOTIDE SEQUENCE [LARGE SCALE GENOMIC DNA]</scope>
    <source>
        <strain evidence="2 3">DSM 21501</strain>
    </source>
</reference>
<dbReference type="Pfam" id="PF22679">
    <property type="entry name" value="T1R_D3-like"/>
    <property type="match status" value="1"/>
</dbReference>
<dbReference type="GO" id="GO:0005524">
    <property type="term" value="F:ATP binding"/>
    <property type="evidence" value="ECO:0007669"/>
    <property type="project" value="UniProtKB-KW"/>
</dbReference>
<name>A0A7J5USA6_9MICO</name>
<dbReference type="AlphaFoldDB" id="A0A7J5USA6"/>
<dbReference type="SMART" id="SM00487">
    <property type="entry name" value="DEXDc"/>
    <property type="match status" value="1"/>
</dbReference>
<dbReference type="GO" id="GO:0009035">
    <property type="term" value="F:type I site-specific deoxyribonuclease activity"/>
    <property type="evidence" value="ECO:0007669"/>
    <property type="project" value="UniProtKB-EC"/>
</dbReference>
<dbReference type="InterPro" id="IPR014001">
    <property type="entry name" value="Helicase_ATP-bd"/>
</dbReference>
<keyword evidence="3" id="KW-1185">Reference proteome</keyword>
<dbReference type="Gene3D" id="3.40.50.300">
    <property type="entry name" value="P-loop containing nucleotide triphosphate hydrolases"/>
    <property type="match status" value="3"/>
</dbReference>
<dbReference type="InterPro" id="IPR055180">
    <property type="entry name" value="HsdR_RecA-like_helicase_dom_2"/>
</dbReference>
<keyword evidence="2" id="KW-0347">Helicase</keyword>